<sequence length="287" mass="30906">MSTIDPAQARAERVERLRSNPLRPAALTAILVATGLAAAALGAGVVAMLDSMRISKLNGVFATWESRLDHLFWLFPVGLCATIALVLLSTLLARAPSAGRLRYPVVGPLPVAMVGIAAGVTWMCSRLTAPVEVGVRTDPSFGNDETWGTTQWIWYRADIWWPVLAWALAVAALVVAVVVRQRHRARSARIAHLLEAGRIVPGEVTEALPVPSPGSAGAAGRMTVRFTDPQGTERWVRPVCRISADELPFVGAEVAVLCDPQAPADVRRIFVGPRGARAASEFERWLL</sequence>
<gene>
    <name evidence="1" type="ORF">KR76_02505</name>
</gene>
<dbReference type="EMBL" id="CP009896">
    <property type="protein sequence ID" value="AJR18059.1"/>
    <property type="molecule type" value="Genomic_DNA"/>
</dbReference>
<organism evidence="1 2">
    <name type="scientific">Nocardioides simplex</name>
    <name type="common">Arthrobacter simplex</name>
    <dbReference type="NCBI Taxonomy" id="2045"/>
    <lineage>
        <taxon>Bacteria</taxon>
        <taxon>Bacillati</taxon>
        <taxon>Actinomycetota</taxon>
        <taxon>Actinomycetes</taxon>
        <taxon>Propionibacteriales</taxon>
        <taxon>Nocardioidaceae</taxon>
        <taxon>Pimelobacter</taxon>
    </lineage>
</organism>
<accession>A0A0C5XB78</accession>
<dbReference type="GeneID" id="96612520"/>
<evidence type="ECO:0000313" key="1">
    <source>
        <dbReference type="EMBL" id="AJR18059.1"/>
    </source>
</evidence>
<dbReference type="HOGENOM" id="CLU_972644_0_0_11"/>
<dbReference type="AlphaFoldDB" id="A0A0C5XB78"/>
<protein>
    <submittedName>
        <fullName evidence="1">Uncharacterized protein</fullName>
    </submittedName>
</protein>
<evidence type="ECO:0000313" key="2">
    <source>
        <dbReference type="Proteomes" id="UP000030300"/>
    </source>
</evidence>
<dbReference type="RefSeq" id="WP_052138160.1">
    <property type="nucleotide sequence ID" value="NZ_BJMC01000005.1"/>
</dbReference>
<dbReference type="KEGG" id="psim:KR76_02505"/>
<keyword evidence="2" id="KW-1185">Reference proteome</keyword>
<dbReference type="OrthoDB" id="5197046at2"/>
<name>A0A0C5XB78_NOCSI</name>
<reference evidence="1 2" key="1">
    <citation type="journal article" date="2015" name="Genome Announc.">
        <title>Complete Genome Sequence of Steroid-Transforming Nocardioides simplex VKM Ac-2033D.</title>
        <authorList>
            <person name="Shtratnikova V.Y."/>
            <person name="Schelkunov M.I."/>
            <person name="Pekov Y.A."/>
            <person name="Fokina V.V."/>
            <person name="Logacheva M.D."/>
            <person name="Sokolov S.L."/>
            <person name="Bragin E.Y."/>
            <person name="Ashapkin V.V."/>
            <person name="Donova M.V."/>
        </authorList>
    </citation>
    <scope>NUCLEOTIDE SEQUENCE [LARGE SCALE GENOMIC DNA]</scope>
    <source>
        <strain evidence="1 2">VKM Ac-2033D</strain>
    </source>
</reference>
<proteinExistence type="predicted"/>
<dbReference type="Proteomes" id="UP000030300">
    <property type="component" value="Chromosome"/>
</dbReference>